<dbReference type="PANTHER" id="PTHR45765:SF1">
    <property type="entry name" value="METHIONINE--TRNA LIGASE, CYTOPLASMIC"/>
    <property type="match status" value="1"/>
</dbReference>
<dbReference type="EC" id="6.1.1.10" evidence="11"/>
<feature type="domain" description="Methionyl/Leucyl tRNA synthetase" evidence="12">
    <location>
        <begin position="4"/>
        <end position="410"/>
    </location>
</feature>
<comment type="similarity">
    <text evidence="3 11">Belongs to the class-I aminoacyl-tRNA synthetase family. MetG type 1 subfamily.</text>
</comment>
<dbReference type="Gene3D" id="2.20.28.20">
    <property type="entry name" value="Methionyl-tRNA synthetase, Zn-domain"/>
    <property type="match status" value="1"/>
</dbReference>
<dbReference type="Pfam" id="PF09334">
    <property type="entry name" value="tRNA-synt_1g"/>
    <property type="match status" value="1"/>
</dbReference>
<evidence type="ECO:0000256" key="9">
    <source>
        <dbReference type="ARBA" id="ARBA00023146"/>
    </source>
</evidence>
<evidence type="ECO:0000256" key="5">
    <source>
        <dbReference type="ARBA" id="ARBA00022598"/>
    </source>
</evidence>
<dbReference type="SUPFAM" id="SSF47323">
    <property type="entry name" value="Anticodon-binding domain of a subclass of class I aminoacyl-tRNA synthetases"/>
    <property type="match status" value="1"/>
</dbReference>
<dbReference type="GO" id="GO:0005829">
    <property type="term" value="C:cytosol"/>
    <property type="evidence" value="ECO:0007669"/>
    <property type="project" value="TreeGrafter"/>
</dbReference>
<dbReference type="InterPro" id="IPR014729">
    <property type="entry name" value="Rossmann-like_a/b/a_fold"/>
</dbReference>
<accession>A0A1F6BT46</accession>
<name>A0A1F6BT46_9BACT</name>
<dbReference type="Gene3D" id="1.10.730.10">
    <property type="entry name" value="Isoleucyl-tRNA Synthetase, Domain 1"/>
    <property type="match status" value="1"/>
</dbReference>
<evidence type="ECO:0000256" key="11">
    <source>
        <dbReference type="HAMAP-Rule" id="MF_00098"/>
    </source>
</evidence>
<feature type="binding site" evidence="11">
    <location>
        <position position="146"/>
    </location>
    <ligand>
        <name>Zn(2+)</name>
        <dbReference type="ChEBI" id="CHEBI:29105"/>
    </ligand>
</feature>
<dbReference type="STRING" id="1798471.A3A21_01615"/>
<organism evidence="14 15">
    <name type="scientific">Candidatus Jorgensenbacteria bacterium RIFCSPLOWO2_01_FULL_45_25b</name>
    <dbReference type="NCBI Taxonomy" id="1798471"/>
    <lineage>
        <taxon>Bacteria</taxon>
        <taxon>Candidatus Joergenseniibacteriota</taxon>
    </lineage>
</organism>
<comment type="subunit">
    <text evidence="11">Monomer.</text>
</comment>
<dbReference type="Pfam" id="PF19303">
    <property type="entry name" value="Anticodon_3"/>
    <property type="match status" value="1"/>
</dbReference>
<keyword evidence="7 11" id="KW-0067">ATP-binding</keyword>
<keyword evidence="5 11" id="KW-0436">Ligase</keyword>
<feature type="short sequence motif" description="'KMSKS' region" evidence="11">
    <location>
        <begin position="346"/>
        <end position="350"/>
    </location>
</feature>
<dbReference type="InterPro" id="IPR014758">
    <property type="entry name" value="Met-tRNA_synth"/>
</dbReference>
<dbReference type="SUPFAM" id="SSF52374">
    <property type="entry name" value="Nucleotidylyl transferase"/>
    <property type="match status" value="1"/>
</dbReference>
<dbReference type="GO" id="GO:0004825">
    <property type="term" value="F:methionine-tRNA ligase activity"/>
    <property type="evidence" value="ECO:0007669"/>
    <property type="project" value="UniProtKB-UniRule"/>
</dbReference>
<dbReference type="GO" id="GO:0046872">
    <property type="term" value="F:metal ion binding"/>
    <property type="evidence" value="ECO:0007669"/>
    <property type="project" value="UniProtKB-KW"/>
</dbReference>
<dbReference type="InterPro" id="IPR033911">
    <property type="entry name" value="MetRS_core"/>
</dbReference>
<evidence type="ECO:0000256" key="4">
    <source>
        <dbReference type="ARBA" id="ARBA00022490"/>
    </source>
</evidence>
<comment type="cofactor">
    <cofactor evidence="11">
        <name>Zn(2+)</name>
        <dbReference type="ChEBI" id="CHEBI:29105"/>
    </cofactor>
    <text evidence="11">Binds 1 zinc ion per subunit.</text>
</comment>
<dbReference type="InterPro" id="IPR023458">
    <property type="entry name" value="Met-tRNA_ligase_1"/>
</dbReference>
<dbReference type="PRINTS" id="PR01041">
    <property type="entry name" value="TRNASYNTHMET"/>
</dbReference>
<dbReference type="Proteomes" id="UP000176996">
    <property type="component" value="Unassembled WGS sequence"/>
</dbReference>
<keyword evidence="4 11" id="KW-0963">Cytoplasm</keyword>
<comment type="catalytic activity">
    <reaction evidence="10 11">
        <text>tRNA(Met) + L-methionine + ATP = L-methionyl-tRNA(Met) + AMP + diphosphate</text>
        <dbReference type="Rhea" id="RHEA:13481"/>
        <dbReference type="Rhea" id="RHEA-COMP:9667"/>
        <dbReference type="Rhea" id="RHEA-COMP:9698"/>
        <dbReference type="ChEBI" id="CHEBI:30616"/>
        <dbReference type="ChEBI" id="CHEBI:33019"/>
        <dbReference type="ChEBI" id="CHEBI:57844"/>
        <dbReference type="ChEBI" id="CHEBI:78442"/>
        <dbReference type="ChEBI" id="CHEBI:78530"/>
        <dbReference type="ChEBI" id="CHEBI:456215"/>
        <dbReference type="EC" id="6.1.1.10"/>
    </reaction>
</comment>
<dbReference type="PANTHER" id="PTHR45765">
    <property type="entry name" value="METHIONINE--TRNA LIGASE"/>
    <property type="match status" value="1"/>
</dbReference>
<keyword evidence="9 11" id="KW-0030">Aminoacyl-tRNA synthetase</keyword>
<feature type="binding site" evidence="11">
    <location>
        <position position="159"/>
    </location>
    <ligand>
        <name>Zn(2+)</name>
        <dbReference type="ChEBI" id="CHEBI:29105"/>
    </ligand>
</feature>
<dbReference type="PROSITE" id="PS00178">
    <property type="entry name" value="AA_TRNA_LIGASE_I"/>
    <property type="match status" value="1"/>
</dbReference>
<dbReference type="HAMAP" id="MF_00098">
    <property type="entry name" value="Met_tRNA_synth_type1"/>
    <property type="match status" value="1"/>
</dbReference>
<feature type="short sequence motif" description="'HIGH' region" evidence="11">
    <location>
        <begin position="11"/>
        <end position="21"/>
    </location>
</feature>
<feature type="binding site" evidence="11">
    <location>
        <position position="156"/>
    </location>
    <ligand>
        <name>Zn(2+)</name>
        <dbReference type="ChEBI" id="CHEBI:29105"/>
    </ligand>
</feature>
<evidence type="ECO:0000256" key="7">
    <source>
        <dbReference type="ARBA" id="ARBA00022840"/>
    </source>
</evidence>
<comment type="caution">
    <text evidence="14">The sequence shown here is derived from an EMBL/GenBank/DDBJ whole genome shotgun (WGS) entry which is preliminary data.</text>
</comment>
<sequence>MKKILIGLAWPYVNGDLHIGHLAGYLFPADIFARFHRFLGNDVLMVSGSDCYGTPITIEADRRGLHPKDIIDEYHAKNVSLFKELGISFDLYTKTTTETHKNITQEIFLALLNKGYVIKKTTPQYYSPAEKKFLPDRYVEGICPHCDYEGTRSDQCENCGRVLEQGELINPKSKENGKKVELRDTEHYFIDWQKFEPFLKSYLEKRKGRWREWVWNEAFGWLKEGLKPRAITRDLDWGIELPLKDISEDKRIRHIEEKRIYVWFEAVIGYLSASIEWSHNQTKKGKKVSWEDFWCNERAEHSYFMGKDNLAFHALFWPGELYGYDEHIHLPDNLFINQFLTLEGQKFSKSRNIIIDSKYITETYGNDPVRFYLTSISPEKRDANFSWAEFVNKHNDVLIGNLGNFINRTLTLARDATFQEKLVEKKIQNHVEKKLEEAKEAMLHGEGKKYLETLLALSDEGNKYLSKHEPWKQKDSATHIFHKTMTNCAMILLGVQTLLKPLLPETCQKMEKMTGITLSLWPQKGELKRALQKINIEESRPLFRKIEKEVIEFERGKLLVQ</sequence>
<protein>
    <recommendedName>
        <fullName evidence="11">Methionine--tRNA ligase</fullName>
        <ecNumber evidence="11">6.1.1.10</ecNumber>
    </recommendedName>
    <alternativeName>
        <fullName evidence="11">Methionyl-tRNA synthetase</fullName>
        <shortName evidence="11">MetRS</shortName>
    </alternativeName>
</protein>
<evidence type="ECO:0000313" key="14">
    <source>
        <dbReference type="EMBL" id="OGG40090.1"/>
    </source>
</evidence>
<keyword evidence="6 11" id="KW-0547">Nucleotide-binding</keyword>
<dbReference type="NCBIfam" id="TIGR00398">
    <property type="entry name" value="metG"/>
    <property type="match status" value="1"/>
</dbReference>
<evidence type="ECO:0000256" key="3">
    <source>
        <dbReference type="ARBA" id="ARBA00008258"/>
    </source>
</evidence>
<evidence type="ECO:0000313" key="15">
    <source>
        <dbReference type="Proteomes" id="UP000176996"/>
    </source>
</evidence>
<dbReference type="CDD" id="cd00814">
    <property type="entry name" value="MetRS_core"/>
    <property type="match status" value="1"/>
</dbReference>
<dbReference type="InterPro" id="IPR001412">
    <property type="entry name" value="aa-tRNA-synth_I_CS"/>
</dbReference>
<dbReference type="EMBL" id="MFKK01000034">
    <property type="protein sequence ID" value="OGG40090.1"/>
    <property type="molecule type" value="Genomic_DNA"/>
</dbReference>
<evidence type="ECO:0000256" key="10">
    <source>
        <dbReference type="ARBA" id="ARBA00047364"/>
    </source>
</evidence>
<comment type="subcellular location">
    <subcellularLocation>
        <location evidence="2 11">Cytoplasm</location>
    </subcellularLocation>
</comment>
<evidence type="ECO:0000259" key="13">
    <source>
        <dbReference type="Pfam" id="PF19303"/>
    </source>
</evidence>
<dbReference type="GO" id="GO:0006431">
    <property type="term" value="P:methionyl-tRNA aminoacylation"/>
    <property type="evidence" value="ECO:0007669"/>
    <property type="project" value="UniProtKB-UniRule"/>
</dbReference>
<keyword evidence="11" id="KW-0862">Zinc</keyword>
<dbReference type="InterPro" id="IPR015413">
    <property type="entry name" value="Methionyl/Leucyl_tRNA_Synth"/>
</dbReference>
<gene>
    <name evidence="11" type="primary">metG</name>
    <name evidence="14" type="ORF">A3A21_01615</name>
</gene>
<proteinExistence type="inferred from homology"/>
<evidence type="ECO:0000259" key="12">
    <source>
        <dbReference type="Pfam" id="PF09334"/>
    </source>
</evidence>
<dbReference type="InterPro" id="IPR009080">
    <property type="entry name" value="tRNAsynth_Ia_anticodon-bd"/>
</dbReference>
<dbReference type="Gene3D" id="3.40.50.620">
    <property type="entry name" value="HUPs"/>
    <property type="match status" value="1"/>
</dbReference>
<dbReference type="InterPro" id="IPR029038">
    <property type="entry name" value="MetRS_Zn"/>
</dbReference>
<dbReference type="FunFam" id="2.20.28.20:FF:000001">
    <property type="entry name" value="Methionine--tRNA ligase"/>
    <property type="match status" value="1"/>
</dbReference>
<reference evidence="14 15" key="1">
    <citation type="journal article" date="2016" name="Nat. Commun.">
        <title>Thousands of microbial genomes shed light on interconnected biogeochemical processes in an aquifer system.</title>
        <authorList>
            <person name="Anantharaman K."/>
            <person name="Brown C.T."/>
            <person name="Hug L.A."/>
            <person name="Sharon I."/>
            <person name="Castelle C.J."/>
            <person name="Probst A.J."/>
            <person name="Thomas B.C."/>
            <person name="Singh A."/>
            <person name="Wilkins M.J."/>
            <person name="Karaoz U."/>
            <person name="Brodie E.L."/>
            <person name="Williams K.H."/>
            <person name="Hubbard S.S."/>
            <person name="Banfield J.F."/>
        </authorList>
    </citation>
    <scope>NUCLEOTIDE SEQUENCE [LARGE SCALE GENOMIC DNA]</scope>
</reference>
<dbReference type="GO" id="GO:0005524">
    <property type="term" value="F:ATP binding"/>
    <property type="evidence" value="ECO:0007669"/>
    <property type="project" value="UniProtKB-UniRule"/>
</dbReference>
<dbReference type="InterPro" id="IPR041872">
    <property type="entry name" value="Anticodon_Met"/>
</dbReference>
<keyword evidence="11" id="KW-0479">Metal-binding</keyword>
<evidence type="ECO:0000256" key="2">
    <source>
        <dbReference type="ARBA" id="ARBA00004496"/>
    </source>
</evidence>
<evidence type="ECO:0000256" key="1">
    <source>
        <dbReference type="ARBA" id="ARBA00003314"/>
    </source>
</evidence>
<feature type="domain" description="Methionyl-tRNA synthetase anticodon-binding" evidence="13">
    <location>
        <begin position="423"/>
        <end position="550"/>
    </location>
</feature>
<evidence type="ECO:0000256" key="6">
    <source>
        <dbReference type="ARBA" id="ARBA00022741"/>
    </source>
</evidence>
<comment type="function">
    <text evidence="1 11">Is required not only for elongation of protein synthesis but also for the initiation of all mRNA translation through initiator tRNA(fMet) aminoacylation.</text>
</comment>
<evidence type="ECO:0000256" key="8">
    <source>
        <dbReference type="ARBA" id="ARBA00022917"/>
    </source>
</evidence>
<feature type="binding site" evidence="11">
    <location>
        <position position="349"/>
    </location>
    <ligand>
        <name>ATP</name>
        <dbReference type="ChEBI" id="CHEBI:30616"/>
    </ligand>
</feature>
<dbReference type="AlphaFoldDB" id="A0A1F6BT46"/>
<dbReference type="SUPFAM" id="SSF57770">
    <property type="entry name" value="Methionyl-tRNA synthetase (MetRS), Zn-domain"/>
    <property type="match status" value="1"/>
</dbReference>
<keyword evidence="8 11" id="KW-0648">Protein biosynthesis</keyword>
<feature type="binding site" evidence="11">
    <location>
        <position position="143"/>
    </location>
    <ligand>
        <name>Zn(2+)</name>
        <dbReference type="ChEBI" id="CHEBI:29105"/>
    </ligand>
</feature>